<sequence length="184" mass="21403">MNLNDLLESLNLDNNINLEDIPELDLYMDQVIQLFENKLGGNKRFEEDKILTKTMINNYAKGKLLMDIKNKKYSKEHIILMCFIYNMKGILALSDIKLALGDIVEGYNKEEFNSEDIRKLYKIYLKGQEKNIEDIKQEINIDLNNLGEEFNSLESSEKKLLLSAMLVDKANIYKKLAEKILDSE</sequence>
<dbReference type="PANTHER" id="PTHR40056:SF1">
    <property type="entry name" value="DUF1836 DOMAIN-CONTAINING PROTEIN"/>
    <property type="match status" value="1"/>
</dbReference>
<dbReference type="HOGENOM" id="CLU_085303_0_1_9"/>
<proteinExistence type="predicted"/>
<protein>
    <recommendedName>
        <fullName evidence="4">DUF1836 domain-containing protein</fullName>
    </recommendedName>
</protein>
<evidence type="ECO:0000256" key="1">
    <source>
        <dbReference type="SAM" id="Coils"/>
    </source>
</evidence>
<dbReference type="Pfam" id="PF08876">
    <property type="entry name" value="DUF1836"/>
    <property type="match status" value="1"/>
</dbReference>
<dbReference type="PROSITE" id="PS51450">
    <property type="entry name" value="LRR"/>
    <property type="match status" value="1"/>
</dbReference>
<dbReference type="RefSeq" id="WP_003454691.1">
    <property type="nucleotide sequence ID" value="NC_008261.1"/>
</dbReference>
<dbReference type="InterPro" id="IPR001611">
    <property type="entry name" value="Leu-rich_rpt"/>
</dbReference>
<keyword evidence="1" id="KW-0175">Coiled coil</keyword>
<dbReference type="AlphaFoldDB" id="A0A0H2YPE3"/>
<evidence type="ECO:0008006" key="4">
    <source>
        <dbReference type="Google" id="ProtNLM"/>
    </source>
</evidence>
<organism evidence="2 3">
    <name type="scientific">Clostridium perfringens (strain ATCC 13124 / DSM 756 / JCM 1290 / NCIMB 6125 / NCTC 8237 / Type A)</name>
    <dbReference type="NCBI Taxonomy" id="195103"/>
    <lineage>
        <taxon>Bacteria</taxon>
        <taxon>Bacillati</taxon>
        <taxon>Bacillota</taxon>
        <taxon>Clostridia</taxon>
        <taxon>Eubacteriales</taxon>
        <taxon>Clostridiaceae</taxon>
        <taxon>Clostridium</taxon>
    </lineage>
</organism>
<feature type="coiled-coil region" evidence="1">
    <location>
        <begin position="125"/>
        <end position="156"/>
    </location>
</feature>
<name>A0A0H2YPE3_CLOP1</name>
<gene>
    <name evidence="2" type="ordered locus">CPF_1724</name>
</gene>
<dbReference type="GeneID" id="93001990"/>
<dbReference type="STRING" id="195103.CPF_1724"/>
<dbReference type="InterPro" id="IPR014975">
    <property type="entry name" value="DUF1836"/>
</dbReference>
<accession>A0A0H2YPE3</accession>
<dbReference type="KEGG" id="cpf:CPF_1724"/>
<dbReference type="EMBL" id="CP000246">
    <property type="protein sequence ID" value="ABG82806.1"/>
    <property type="molecule type" value="Genomic_DNA"/>
</dbReference>
<dbReference type="PaxDb" id="195103-CPF_1724"/>
<dbReference type="PANTHER" id="PTHR40056">
    <property type="entry name" value="HYPOTHETICAL CYTOSOLIC PROTEIN"/>
    <property type="match status" value="1"/>
</dbReference>
<evidence type="ECO:0000313" key="2">
    <source>
        <dbReference type="EMBL" id="ABG82806.1"/>
    </source>
</evidence>
<dbReference type="eggNOG" id="COG0789">
    <property type="taxonomic scope" value="Bacteria"/>
</dbReference>
<dbReference type="Proteomes" id="UP000001823">
    <property type="component" value="Chromosome"/>
</dbReference>
<reference evidence="2 3" key="1">
    <citation type="journal article" date="2006" name="Genome Res.">
        <title>Skewed genomic variability in strains of the toxigenic bacterial pathogen, Clostridium perfringens.</title>
        <authorList>
            <person name="Myers G.S."/>
            <person name="Rasko D.A."/>
            <person name="Cheung J.K."/>
            <person name="Ravel J."/>
            <person name="Seshadri R."/>
            <person name="Deboy R.T."/>
            <person name="Ren Q."/>
            <person name="Varga J."/>
            <person name="Awad M.M."/>
            <person name="Brinkac L.M."/>
            <person name="Daugherty S.C."/>
            <person name="Haft D.H."/>
            <person name="Dodson R.J."/>
            <person name="Madupu R."/>
            <person name="Nelson W.C."/>
            <person name="Rosovitz M.J."/>
            <person name="Sullivan S.A."/>
            <person name="Khouri H."/>
            <person name="Dimitrov G.I."/>
            <person name="Watkins K.L."/>
            <person name="Mulligan S."/>
            <person name="Benton J."/>
            <person name="Radune D."/>
            <person name="Fisher D.J."/>
            <person name="Atkins H.S."/>
            <person name="Hiscox T."/>
            <person name="Jost B.H."/>
            <person name="Billington S.J."/>
            <person name="Songer J.G."/>
            <person name="McClane B.A."/>
            <person name="Titball R.W."/>
            <person name="Rood J.I."/>
            <person name="Melville S.B."/>
            <person name="Paulsen I.T."/>
        </authorList>
    </citation>
    <scope>NUCLEOTIDE SEQUENCE [LARGE SCALE GENOMIC DNA]</scope>
    <source>
        <strain evidence="3">ATCC 13124 / DSM 756 / JCM 1290 / NCIMB 6125 / NCTC 8237 / S 107 / Type A</strain>
    </source>
</reference>
<keyword evidence="3" id="KW-1185">Reference proteome</keyword>
<evidence type="ECO:0000313" key="3">
    <source>
        <dbReference type="Proteomes" id="UP000001823"/>
    </source>
</evidence>